<evidence type="ECO:0000256" key="1">
    <source>
        <dbReference type="ARBA" id="ARBA00034773"/>
    </source>
</evidence>
<evidence type="ECO:0000313" key="3">
    <source>
        <dbReference type="EMBL" id="KAE9591457.1"/>
    </source>
</evidence>
<dbReference type="EMBL" id="WOCE01000020">
    <property type="protein sequence ID" value="KAE9591457.1"/>
    <property type="molecule type" value="Genomic_DNA"/>
</dbReference>
<organism evidence="3 4">
    <name type="scientific">Lupinus albus</name>
    <name type="common">White lupine</name>
    <name type="synonym">Lupinus termis</name>
    <dbReference type="NCBI Taxonomy" id="3870"/>
    <lineage>
        <taxon>Eukaryota</taxon>
        <taxon>Viridiplantae</taxon>
        <taxon>Streptophyta</taxon>
        <taxon>Embryophyta</taxon>
        <taxon>Tracheophyta</taxon>
        <taxon>Spermatophyta</taxon>
        <taxon>Magnoliopsida</taxon>
        <taxon>eudicotyledons</taxon>
        <taxon>Gunneridae</taxon>
        <taxon>Pentapetalae</taxon>
        <taxon>rosids</taxon>
        <taxon>fabids</taxon>
        <taxon>Fabales</taxon>
        <taxon>Fabaceae</taxon>
        <taxon>Papilionoideae</taxon>
        <taxon>50 kb inversion clade</taxon>
        <taxon>genistoids sensu lato</taxon>
        <taxon>core genistoids</taxon>
        <taxon>Genisteae</taxon>
        <taxon>Lupinus</taxon>
    </lineage>
</organism>
<proteinExistence type="inferred from homology"/>
<dbReference type="GO" id="GO:0010150">
    <property type="term" value="P:leaf senescence"/>
    <property type="evidence" value="ECO:0007669"/>
    <property type="project" value="UniProtKB-ARBA"/>
</dbReference>
<feature type="region of interest" description="Disordered" evidence="2">
    <location>
        <begin position="1"/>
        <end position="121"/>
    </location>
</feature>
<reference evidence="4" key="1">
    <citation type="journal article" date="2020" name="Nat. Commun.">
        <title>Genome sequence of the cluster root forming white lupin.</title>
        <authorList>
            <person name="Hufnagel B."/>
            <person name="Marques A."/>
            <person name="Soriano A."/>
            <person name="Marques L."/>
            <person name="Divol F."/>
            <person name="Doumas P."/>
            <person name="Sallet E."/>
            <person name="Mancinotti D."/>
            <person name="Carrere S."/>
            <person name="Marande W."/>
            <person name="Arribat S."/>
            <person name="Keller J."/>
            <person name="Huneau C."/>
            <person name="Blein T."/>
            <person name="Aime D."/>
            <person name="Laguerre M."/>
            <person name="Taylor J."/>
            <person name="Schubert V."/>
            <person name="Nelson M."/>
            <person name="Geu-Flores F."/>
            <person name="Crespi M."/>
            <person name="Gallardo-Guerrero K."/>
            <person name="Delaux P.-M."/>
            <person name="Salse J."/>
            <person name="Berges H."/>
            <person name="Guyot R."/>
            <person name="Gouzy J."/>
            <person name="Peret B."/>
        </authorList>
    </citation>
    <scope>NUCLEOTIDE SEQUENCE [LARGE SCALE GENOMIC DNA]</scope>
    <source>
        <strain evidence="4">cv. Amiga</strain>
    </source>
</reference>
<dbReference type="OrthoDB" id="1917735at2759"/>
<accession>A0A6A5NGA4</accession>
<dbReference type="InterPro" id="IPR007608">
    <property type="entry name" value="Senescence_reg_S40"/>
</dbReference>
<comment type="similarity">
    <text evidence="1">Belongs to the senescence regulator S40 family.</text>
</comment>
<dbReference type="Pfam" id="PF04520">
    <property type="entry name" value="Senescence_reg"/>
    <property type="match status" value="1"/>
</dbReference>
<evidence type="ECO:0000313" key="4">
    <source>
        <dbReference type="Proteomes" id="UP000447434"/>
    </source>
</evidence>
<gene>
    <name evidence="3" type="ORF">Lalb_Chr20g0118661</name>
</gene>
<feature type="compositionally biased region" description="Basic and acidic residues" evidence="2">
    <location>
        <begin position="104"/>
        <end position="113"/>
    </location>
</feature>
<comment type="caution">
    <text evidence="3">The sequence shown here is derived from an EMBL/GenBank/DDBJ whole genome shotgun (WGS) entry which is preliminary data.</text>
</comment>
<name>A0A6A5NGA4_LUPAL</name>
<dbReference type="AlphaFoldDB" id="A0A6A5NGA4"/>
<feature type="compositionally biased region" description="Basic and acidic residues" evidence="2">
    <location>
        <begin position="31"/>
        <end position="44"/>
    </location>
</feature>
<protein>
    <submittedName>
        <fullName evidence="3">Putative senescence regulator S40</fullName>
    </submittedName>
</protein>
<dbReference type="PANTHER" id="PTHR46525:SF2">
    <property type="entry name" value="EMB|CAB72159.1"/>
    <property type="match status" value="1"/>
</dbReference>
<keyword evidence="4" id="KW-1185">Reference proteome</keyword>
<feature type="compositionally biased region" description="Low complexity" evidence="2">
    <location>
        <begin position="60"/>
        <end position="84"/>
    </location>
</feature>
<dbReference type="Proteomes" id="UP000447434">
    <property type="component" value="Chromosome 20"/>
</dbReference>
<dbReference type="PANTHER" id="PTHR46525">
    <property type="entry name" value="EMB|CAB72159.1"/>
    <property type="match status" value="1"/>
</dbReference>
<evidence type="ECO:0000256" key="2">
    <source>
        <dbReference type="SAM" id="MobiDB-lite"/>
    </source>
</evidence>
<sequence>MAHQDDNFLSCKSSNSYDGGAMDQDKDFDEDVRGVGDVANKEKGGSSSAWHKASRKIPKANINNNNNNAISSSNVQVVQGSSSSEPMDIPDWSKIYGKKYLNKGSRDGARNNDNDDDDMSIPPHEWLARKLARNQISSSSVCEGMGRTLKGRDLSKVRNTILTKTGFIE</sequence>